<organism evidence="1 2">
    <name type="scientific">Rhizophagus clarus</name>
    <dbReference type="NCBI Taxonomy" id="94130"/>
    <lineage>
        <taxon>Eukaryota</taxon>
        <taxon>Fungi</taxon>
        <taxon>Fungi incertae sedis</taxon>
        <taxon>Mucoromycota</taxon>
        <taxon>Glomeromycotina</taxon>
        <taxon>Glomeromycetes</taxon>
        <taxon>Glomerales</taxon>
        <taxon>Glomeraceae</taxon>
        <taxon>Rhizophagus</taxon>
    </lineage>
</organism>
<reference evidence="1 2" key="1">
    <citation type="submission" date="2017-11" db="EMBL/GenBank/DDBJ databases">
        <title>The genome of Rhizophagus clarus HR1 reveals common genetic basis of auxotrophy among arbuscular mycorrhizal fungi.</title>
        <authorList>
            <person name="Kobayashi Y."/>
        </authorList>
    </citation>
    <scope>NUCLEOTIDE SEQUENCE [LARGE SCALE GENOMIC DNA]</scope>
    <source>
        <strain evidence="1 2">HR1</strain>
    </source>
</reference>
<name>A0A2Z6Q6Q3_9GLOM</name>
<accession>A0A2Z6Q6Q3</accession>
<sequence length="135" mass="15094">MDLDLIDLKAPNKDEEQTFCAYGNHVNPYIQDLKSLSEDTFMTNFSSNGAYDQIADPPNKDALDDHPIDVSAKIKNPKAVLDALKSSTTQISNNVSMHANNDEDAPITYDAYVKLSDIEEYFTVENKAVYIEILT</sequence>
<evidence type="ECO:0000313" key="1">
    <source>
        <dbReference type="EMBL" id="GBB85817.1"/>
    </source>
</evidence>
<keyword evidence="2" id="KW-1185">Reference proteome</keyword>
<dbReference type="Proteomes" id="UP000247702">
    <property type="component" value="Unassembled WGS sequence"/>
</dbReference>
<dbReference type="AlphaFoldDB" id="A0A2Z6Q6Q3"/>
<protein>
    <submittedName>
        <fullName evidence="1">Uncharacterized protein</fullName>
    </submittedName>
</protein>
<comment type="caution">
    <text evidence="1">The sequence shown here is derived from an EMBL/GenBank/DDBJ whole genome shotgun (WGS) entry which is preliminary data.</text>
</comment>
<evidence type="ECO:0000313" key="2">
    <source>
        <dbReference type="Proteomes" id="UP000247702"/>
    </source>
</evidence>
<gene>
    <name evidence="1" type="ORF">RclHR1_12260007</name>
</gene>
<proteinExistence type="predicted"/>
<dbReference type="EMBL" id="BEXD01000254">
    <property type="protein sequence ID" value="GBB85817.1"/>
    <property type="molecule type" value="Genomic_DNA"/>
</dbReference>